<gene>
    <name evidence="2" type="ORF">M9Y10_039639</name>
</gene>
<feature type="compositionally biased region" description="Polar residues" evidence="1">
    <location>
        <begin position="52"/>
        <end position="68"/>
    </location>
</feature>
<sequence>MYMYAPFDLPGNIVNKMDKEKKRLKRKRKQMNEDAEFFTDDGSQDDFFGNNDLENSDSSFSYENQDQASDFPEETQGNYENTNDVDFLDDQDIAILKTLLEYKFSSPIVISPQPIIDSALELINENITNSISSISDSVAQIKQLITQTEEKIETNQKLTKQILEKAHNFKESMKSQHQNFKYLFDIPLFHRIVYKIQDIFFYIWPYFCKTFKYLISDRFS</sequence>
<feature type="compositionally biased region" description="Acidic residues" evidence="1">
    <location>
        <begin position="33"/>
        <end position="44"/>
    </location>
</feature>
<proteinExistence type="predicted"/>
<evidence type="ECO:0000256" key="1">
    <source>
        <dbReference type="SAM" id="MobiDB-lite"/>
    </source>
</evidence>
<evidence type="ECO:0000313" key="2">
    <source>
        <dbReference type="EMBL" id="KAK8836305.1"/>
    </source>
</evidence>
<organism evidence="2 3">
    <name type="scientific">Tritrichomonas musculus</name>
    <dbReference type="NCBI Taxonomy" id="1915356"/>
    <lineage>
        <taxon>Eukaryota</taxon>
        <taxon>Metamonada</taxon>
        <taxon>Parabasalia</taxon>
        <taxon>Tritrichomonadida</taxon>
        <taxon>Tritrichomonadidae</taxon>
        <taxon>Tritrichomonas</taxon>
    </lineage>
</organism>
<name>A0ABR2GQT8_9EUKA</name>
<reference evidence="2 3" key="1">
    <citation type="submission" date="2024-04" db="EMBL/GenBank/DDBJ databases">
        <title>Tritrichomonas musculus Genome.</title>
        <authorList>
            <person name="Alves-Ferreira E."/>
            <person name="Grigg M."/>
            <person name="Lorenzi H."/>
            <person name="Galac M."/>
        </authorList>
    </citation>
    <scope>NUCLEOTIDE SEQUENCE [LARGE SCALE GENOMIC DNA]</scope>
    <source>
        <strain evidence="2 3">EAF2021</strain>
    </source>
</reference>
<keyword evidence="3" id="KW-1185">Reference proteome</keyword>
<accession>A0ABR2GQT8</accession>
<evidence type="ECO:0000313" key="3">
    <source>
        <dbReference type="Proteomes" id="UP001470230"/>
    </source>
</evidence>
<comment type="caution">
    <text evidence="2">The sequence shown here is derived from an EMBL/GenBank/DDBJ whole genome shotgun (WGS) entry which is preliminary data.</text>
</comment>
<feature type="region of interest" description="Disordered" evidence="1">
    <location>
        <begin position="24"/>
        <end position="83"/>
    </location>
</feature>
<protein>
    <submittedName>
        <fullName evidence="2">Uncharacterized protein</fullName>
    </submittedName>
</protein>
<dbReference type="Proteomes" id="UP001470230">
    <property type="component" value="Unassembled WGS sequence"/>
</dbReference>
<dbReference type="EMBL" id="JAPFFF010000066">
    <property type="protein sequence ID" value="KAK8836305.1"/>
    <property type="molecule type" value="Genomic_DNA"/>
</dbReference>